<dbReference type="STRING" id="7168.A0A182N967"/>
<dbReference type="PANTHER" id="PTHR24252">
    <property type="entry name" value="ACROSIN-RELATED"/>
    <property type="match status" value="1"/>
</dbReference>
<proteinExistence type="inferred from homology"/>
<evidence type="ECO:0000256" key="1">
    <source>
        <dbReference type="ARBA" id="ARBA00023157"/>
    </source>
</evidence>
<comment type="similarity">
    <text evidence="2">Belongs to the peptidase S1 family. CLIP subfamily.</text>
</comment>
<dbReference type="GO" id="GO:0004252">
    <property type="term" value="F:serine-type endopeptidase activity"/>
    <property type="evidence" value="ECO:0007669"/>
    <property type="project" value="InterPro"/>
</dbReference>
<organism evidence="5 6">
    <name type="scientific">Anopheles dirus</name>
    <dbReference type="NCBI Taxonomy" id="7168"/>
    <lineage>
        <taxon>Eukaryota</taxon>
        <taxon>Metazoa</taxon>
        <taxon>Ecdysozoa</taxon>
        <taxon>Arthropoda</taxon>
        <taxon>Hexapoda</taxon>
        <taxon>Insecta</taxon>
        <taxon>Pterygota</taxon>
        <taxon>Neoptera</taxon>
        <taxon>Endopterygota</taxon>
        <taxon>Diptera</taxon>
        <taxon>Nematocera</taxon>
        <taxon>Culicoidea</taxon>
        <taxon>Culicidae</taxon>
        <taxon>Anophelinae</taxon>
        <taxon>Anopheles</taxon>
    </lineage>
</organism>
<dbReference type="EnsemblMetazoa" id="ADIR004191-RA">
    <property type="protein sequence ID" value="ADIR004191-PA"/>
    <property type="gene ID" value="ADIR004191"/>
</dbReference>
<keyword evidence="6" id="KW-1185">Reference proteome</keyword>
<evidence type="ECO:0000256" key="2">
    <source>
        <dbReference type="ARBA" id="ARBA00024195"/>
    </source>
</evidence>
<dbReference type="GO" id="GO:0006508">
    <property type="term" value="P:proteolysis"/>
    <property type="evidence" value="ECO:0007669"/>
    <property type="project" value="InterPro"/>
</dbReference>
<dbReference type="InterPro" id="IPR009003">
    <property type="entry name" value="Peptidase_S1_PA"/>
</dbReference>
<dbReference type="Pfam" id="PF00089">
    <property type="entry name" value="Trypsin"/>
    <property type="match status" value="1"/>
</dbReference>
<sequence length="190" mass="21048">MCIGRSSAVTIASVVLFVLVAFSESQSCGKRKVASLLIHNGDESKEGFWPWHAVLYRKTRQSQAYACGGSIIDQNTILTVGRSRLWNFNKWIQQPETFELIVHPEYNADLVGNDIGLVKLSSDISYNQYVQPICLWDRDAGEQEIVGNWGTVIGFGLDESDMVSESLRGARVPVVSLVQCIESNPELLGP</sequence>
<dbReference type="PANTHER" id="PTHR24252:SF11">
    <property type="entry name" value="ATRIAL NATRIURETIC PEPTIDE-CONVERTING ENZYME ISOFORM X1"/>
    <property type="match status" value="1"/>
</dbReference>
<feature type="domain" description="Peptidase S1" evidence="4">
    <location>
        <begin position="38"/>
        <end position="190"/>
    </location>
</feature>
<reference evidence="5" key="2">
    <citation type="submission" date="2020-05" db="UniProtKB">
        <authorList>
            <consortium name="EnsemblMetazoa"/>
        </authorList>
    </citation>
    <scope>IDENTIFICATION</scope>
    <source>
        <strain evidence="5">WRAIR2</strain>
    </source>
</reference>
<dbReference type="AlphaFoldDB" id="A0A182N967"/>
<name>A0A182N967_9DIPT</name>
<dbReference type="PROSITE" id="PS50240">
    <property type="entry name" value="TRYPSIN_DOM"/>
    <property type="match status" value="1"/>
</dbReference>
<dbReference type="Proteomes" id="UP000075884">
    <property type="component" value="Unassembled WGS sequence"/>
</dbReference>
<protein>
    <recommendedName>
        <fullName evidence="4">Peptidase S1 domain-containing protein</fullName>
    </recommendedName>
</protein>
<reference evidence="6" key="1">
    <citation type="submission" date="2013-03" db="EMBL/GenBank/DDBJ databases">
        <title>The Genome Sequence of Anopheles dirus WRAIR2.</title>
        <authorList>
            <consortium name="The Broad Institute Genomics Platform"/>
            <person name="Neafsey D.E."/>
            <person name="Walton C."/>
            <person name="Walker B."/>
            <person name="Young S.K."/>
            <person name="Zeng Q."/>
            <person name="Gargeya S."/>
            <person name="Fitzgerald M."/>
            <person name="Haas B."/>
            <person name="Abouelleil A."/>
            <person name="Allen A.W."/>
            <person name="Alvarado L."/>
            <person name="Arachchi H.M."/>
            <person name="Berlin A.M."/>
            <person name="Chapman S.B."/>
            <person name="Gainer-Dewar J."/>
            <person name="Goldberg J."/>
            <person name="Griggs A."/>
            <person name="Gujja S."/>
            <person name="Hansen M."/>
            <person name="Howarth C."/>
            <person name="Imamovic A."/>
            <person name="Ireland A."/>
            <person name="Larimer J."/>
            <person name="McCowan C."/>
            <person name="Murphy C."/>
            <person name="Pearson M."/>
            <person name="Poon T.W."/>
            <person name="Priest M."/>
            <person name="Roberts A."/>
            <person name="Saif S."/>
            <person name="Shea T."/>
            <person name="Sisk P."/>
            <person name="Sykes S."/>
            <person name="Wortman J."/>
            <person name="Nusbaum C."/>
            <person name="Birren B."/>
        </authorList>
    </citation>
    <scope>NUCLEOTIDE SEQUENCE [LARGE SCALE GENOMIC DNA]</scope>
    <source>
        <strain evidence="6">WRAIR2</strain>
    </source>
</reference>
<dbReference type="InterPro" id="IPR001254">
    <property type="entry name" value="Trypsin_dom"/>
</dbReference>
<dbReference type="SUPFAM" id="SSF50494">
    <property type="entry name" value="Trypsin-like serine proteases"/>
    <property type="match status" value="1"/>
</dbReference>
<evidence type="ECO:0000313" key="6">
    <source>
        <dbReference type="Proteomes" id="UP000075884"/>
    </source>
</evidence>
<dbReference type="InterPro" id="IPR043504">
    <property type="entry name" value="Peptidase_S1_PA_chymotrypsin"/>
</dbReference>
<feature type="chain" id="PRO_5008129504" description="Peptidase S1 domain-containing protein" evidence="3">
    <location>
        <begin position="26"/>
        <end position="190"/>
    </location>
</feature>
<evidence type="ECO:0000259" key="4">
    <source>
        <dbReference type="PROSITE" id="PS50240"/>
    </source>
</evidence>
<dbReference type="VEuPathDB" id="VectorBase:ADIR004191"/>
<keyword evidence="1" id="KW-1015">Disulfide bond</keyword>
<accession>A0A182N967</accession>
<evidence type="ECO:0000313" key="5">
    <source>
        <dbReference type="EnsemblMetazoa" id="ADIR004191-PA"/>
    </source>
</evidence>
<keyword evidence="3" id="KW-0732">Signal</keyword>
<dbReference type="SMART" id="SM00020">
    <property type="entry name" value="Tryp_SPc"/>
    <property type="match status" value="1"/>
</dbReference>
<feature type="signal peptide" evidence="3">
    <location>
        <begin position="1"/>
        <end position="25"/>
    </location>
</feature>
<evidence type="ECO:0000256" key="3">
    <source>
        <dbReference type="SAM" id="SignalP"/>
    </source>
</evidence>
<dbReference type="Gene3D" id="2.40.10.10">
    <property type="entry name" value="Trypsin-like serine proteases"/>
    <property type="match status" value="3"/>
</dbReference>